<comment type="caution">
    <text evidence="17">The sequence shown here is derived from an EMBL/GenBank/DDBJ whole genome shotgun (WGS) entry which is preliminary data.</text>
</comment>
<dbReference type="Pfam" id="PF00344">
    <property type="entry name" value="SecY"/>
    <property type="match status" value="1"/>
</dbReference>
<evidence type="ECO:0000313" key="18">
    <source>
        <dbReference type="Proteomes" id="UP000298416"/>
    </source>
</evidence>
<dbReference type="Gene3D" id="1.10.3370.10">
    <property type="entry name" value="SecY subunit domain"/>
    <property type="match status" value="1"/>
</dbReference>
<dbReference type="InterPro" id="IPR056813">
    <property type="entry name" value="GIL1_IRKI_C"/>
</dbReference>
<dbReference type="SUPFAM" id="SSF103491">
    <property type="entry name" value="Preprotein translocase SecY subunit"/>
    <property type="match status" value="1"/>
</dbReference>
<feature type="domain" description="DUF641" evidence="14">
    <location>
        <begin position="581"/>
        <end position="706"/>
    </location>
</feature>
<feature type="domain" description="Translocon Sec61/SecY plug" evidence="15">
    <location>
        <begin position="42"/>
        <end position="76"/>
    </location>
</feature>
<dbReference type="InterPro" id="IPR030659">
    <property type="entry name" value="SecY_CS"/>
</dbReference>
<dbReference type="Pfam" id="PF24994">
    <property type="entry name" value="GIL1_IRKI_C"/>
    <property type="match status" value="1"/>
</dbReference>
<dbReference type="AlphaFoldDB" id="A0A8X8X2E1"/>
<evidence type="ECO:0000259" key="14">
    <source>
        <dbReference type="Pfam" id="PF04859"/>
    </source>
</evidence>
<feature type="transmembrane region" description="Helical" evidence="13">
    <location>
        <begin position="362"/>
        <end position="381"/>
    </location>
</feature>
<feature type="transmembrane region" description="Helical" evidence="13">
    <location>
        <begin position="294"/>
        <end position="312"/>
    </location>
</feature>
<evidence type="ECO:0000256" key="9">
    <source>
        <dbReference type="ARBA" id="ARBA00023010"/>
    </source>
</evidence>
<feature type="transmembrane region" description="Helical" evidence="13">
    <location>
        <begin position="248"/>
        <end position="268"/>
    </location>
</feature>
<feature type="coiled-coil region" evidence="12">
    <location>
        <begin position="658"/>
        <end position="706"/>
    </location>
</feature>
<feature type="transmembrane region" description="Helical" evidence="13">
    <location>
        <begin position="175"/>
        <end position="196"/>
    </location>
</feature>
<dbReference type="Pfam" id="PF10559">
    <property type="entry name" value="Plug_translocon"/>
    <property type="match status" value="1"/>
</dbReference>
<evidence type="ECO:0000256" key="1">
    <source>
        <dbReference type="ARBA" id="ARBA00004454"/>
    </source>
</evidence>
<dbReference type="InterPro" id="IPR023201">
    <property type="entry name" value="SecY_dom_sf"/>
</dbReference>
<dbReference type="PANTHER" id="PTHR10906">
    <property type="entry name" value="SECY/SEC61-ALPHA FAMILY MEMBER"/>
    <property type="match status" value="1"/>
</dbReference>
<dbReference type="InterPro" id="IPR002208">
    <property type="entry name" value="SecY/SEC61-alpha"/>
</dbReference>
<feature type="transmembrane region" description="Helical" evidence="13">
    <location>
        <begin position="76"/>
        <end position="97"/>
    </location>
</feature>
<feature type="transmembrane region" description="Helical" evidence="13">
    <location>
        <begin position="118"/>
        <end position="136"/>
    </location>
</feature>
<reference evidence="17" key="2">
    <citation type="submission" date="2020-08" db="EMBL/GenBank/DDBJ databases">
        <title>Plant Genome Project.</title>
        <authorList>
            <person name="Zhang R.-G."/>
        </authorList>
    </citation>
    <scope>NUCLEOTIDE SEQUENCE</scope>
    <source>
        <strain evidence="17">Huo1</strain>
        <tissue evidence="17">Leaf</tissue>
    </source>
</reference>
<accession>A0A8X8X2E1</accession>
<keyword evidence="9" id="KW-0811">Translocation</keyword>
<keyword evidence="12" id="KW-0175">Coiled coil</keyword>
<comment type="subcellular location">
    <subcellularLocation>
        <location evidence="2">Endoplasmic reticulum membrane</location>
        <topology evidence="2">Multi-pass membrane protein</topology>
    </subcellularLocation>
    <subcellularLocation>
        <location evidence="1">Plastid</location>
        <location evidence="1">Chloroplast thylakoid membrane</location>
        <topology evidence="1">Multi-pass membrane protein</topology>
    </subcellularLocation>
</comment>
<dbReference type="InterPro" id="IPR019561">
    <property type="entry name" value="Translocon_Sec61/SecY_plug_dom"/>
</dbReference>
<evidence type="ECO:0000256" key="10">
    <source>
        <dbReference type="ARBA" id="ARBA00023136"/>
    </source>
</evidence>
<evidence type="ECO:0000256" key="13">
    <source>
        <dbReference type="SAM" id="Phobius"/>
    </source>
</evidence>
<evidence type="ECO:0000256" key="12">
    <source>
        <dbReference type="SAM" id="Coils"/>
    </source>
</evidence>
<name>A0A8X8X2E1_SALSN</name>
<dbReference type="EMBL" id="PNBA02000012">
    <property type="protein sequence ID" value="KAG6405097.1"/>
    <property type="molecule type" value="Genomic_DNA"/>
</dbReference>
<keyword evidence="6" id="KW-0256">Endoplasmic reticulum</keyword>
<protein>
    <recommendedName>
        <fullName evidence="19">Protein transport protein SEC61 subunit alpha</fullName>
    </recommendedName>
</protein>
<reference evidence="17" key="1">
    <citation type="submission" date="2018-01" db="EMBL/GenBank/DDBJ databases">
        <authorList>
            <person name="Mao J.F."/>
        </authorList>
    </citation>
    <scope>NUCLEOTIDE SEQUENCE</scope>
    <source>
        <strain evidence="17">Huo1</strain>
        <tissue evidence="17">Leaf</tissue>
    </source>
</reference>
<dbReference type="GO" id="GO:0009535">
    <property type="term" value="C:chloroplast thylakoid membrane"/>
    <property type="evidence" value="ECO:0007669"/>
    <property type="project" value="UniProtKB-SubCell"/>
</dbReference>
<evidence type="ECO:0000256" key="7">
    <source>
        <dbReference type="ARBA" id="ARBA00022927"/>
    </source>
</evidence>
<evidence type="ECO:0000256" key="2">
    <source>
        <dbReference type="ARBA" id="ARBA00004477"/>
    </source>
</evidence>
<keyword evidence="18" id="KW-1185">Reference proteome</keyword>
<dbReference type="GO" id="GO:0015031">
    <property type="term" value="P:protein transport"/>
    <property type="evidence" value="ECO:0007669"/>
    <property type="project" value="UniProtKB-KW"/>
</dbReference>
<organism evidence="17">
    <name type="scientific">Salvia splendens</name>
    <name type="common">Scarlet sage</name>
    <dbReference type="NCBI Taxonomy" id="180675"/>
    <lineage>
        <taxon>Eukaryota</taxon>
        <taxon>Viridiplantae</taxon>
        <taxon>Streptophyta</taxon>
        <taxon>Embryophyta</taxon>
        <taxon>Tracheophyta</taxon>
        <taxon>Spermatophyta</taxon>
        <taxon>Magnoliopsida</taxon>
        <taxon>eudicotyledons</taxon>
        <taxon>Gunneridae</taxon>
        <taxon>Pentapetalae</taxon>
        <taxon>asterids</taxon>
        <taxon>lamiids</taxon>
        <taxon>Lamiales</taxon>
        <taxon>Lamiaceae</taxon>
        <taxon>Nepetoideae</taxon>
        <taxon>Mentheae</taxon>
        <taxon>Salviinae</taxon>
        <taxon>Salvia</taxon>
        <taxon>Salvia subgen. Calosphace</taxon>
        <taxon>core Calosphace</taxon>
    </lineage>
</organism>
<proteinExistence type="inferred from homology"/>
<dbReference type="InterPro" id="IPR006943">
    <property type="entry name" value="DUF641_pln"/>
</dbReference>
<evidence type="ECO:0000256" key="3">
    <source>
        <dbReference type="ARBA" id="ARBA00005751"/>
    </source>
</evidence>
<dbReference type="Pfam" id="PF04859">
    <property type="entry name" value="DUF641"/>
    <property type="match status" value="1"/>
</dbReference>
<feature type="transmembrane region" description="Helical" evidence="13">
    <location>
        <begin position="420"/>
        <end position="439"/>
    </location>
</feature>
<feature type="transmembrane region" description="Helical" evidence="13">
    <location>
        <begin position="445"/>
        <end position="466"/>
    </location>
</feature>
<evidence type="ECO:0000256" key="11">
    <source>
        <dbReference type="RuleBase" id="RU004349"/>
    </source>
</evidence>
<feature type="transmembrane region" description="Helical" evidence="13">
    <location>
        <begin position="34"/>
        <end position="56"/>
    </location>
</feature>
<dbReference type="PROSITE" id="PS00755">
    <property type="entry name" value="SECY_1"/>
    <property type="match status" value="1"/>
</dbReference>
<gene>
    <name evidence="17" type="ORF">SASPL_132679</name>
</gene>
<keyword evidence="4" id="KW-0813">Transport</keyword>
<sequence length="971" mass="107790">MGGGFRVLHLVKPFLSFLPEVQTADRKIPFREKVIYTVISLFIFLVCSQLPLYGIHSTTGGDPFYWMRAILASSRGTVMELGITPIVTSGLVMQLLAGSKIIEVDNNVREDRALLNGAQKLLGILIAVGEAVAYVLSGMYGSVGQLGVGNAILIILQLCFAGIIVICLDELLQKGYGLGSGISLFIATNICESIIWKAFSPTTINSGRGAEFEGAVIALFHLLITRTDKVRALREAFYRQNLPNVTNLLATVLIFLIVIYFQGFRVVLPVRSKNARGQQGSYPIKLFYTSNMPIILQSALVSNLYFISQLLYKKYGGNFLVNLLGTWKDSGYTGQSIPVGGLAYYVTAPSSLADVAANPFHALFYIVFMLSACALFSKTWIEVSGSSARDVAKQLKARIEQQMVMPGHRDSNLQKELNRYIPTAAAFGGMCIGALTVLADFMGAIGSGTGILLAHVVGSIEWCFGLRNGDQKLLVNETVAYVLSGMYASVCQPGAGNALLIILQLWILLCLFKRNLVMEPARPRSRIAKTFSRVISLKSSSKNRSNNPGFCLFLPQEKLRCCESHQFEKEDAEEAMEECKTRAAMEAFVAKLFATISTAKAAYAELQLAQFPYNGDAIQCADQAVVDQLKALSELKYSYIKKQIDSSPPHVTLMLAEIQEQQSLMKTYEITMKKMRAEIESKEARIASLQQSLRESVESNKSLEKKMNASGSFSVLDGVRFSDVSPRDFILVLHYALRSVRGFVKLLIREMESANWDIDAAADAIQHDVVFRNRDHKAFAFESFVCREIFSGFNDAGFAVQGGESSVRGETPRQRRDFFFDQFRVLRSASAINFLKQNPNSFFGKFLKSKYLQLVHPKMEFSFSGNLNQRKMVNSGEFPETEFFKAFAEMGRRVWLLHSLSFSFDRRVSLFQVSRNSKFSEVYMESVMDEAFAAADGCVRVAFTVVPGFKVGQTVVQSQVYLFPTDSPAKS</sequence>
<evidence type="ECO:0000256" key="8">
    <source>
        <dbReference type="ARBA" id="ARBA00022989"/>
    </source>
</evidence>
<feature type="domain" description="GIL1/IRKI C-terminal" evidence="16">
    <location>
        <begin position="911"/>
        <end position="961"/>
    </location>
</feature>
<evidence type="ECO:0000259" key="15">
    <source>
        <dbReference type="Pfam" id="PF10559"/>
    </source>
</evidence>
<evidence type="ECO:0008006" key="19">
    <source>
        <dbReference type="Google" id="ProtNLM"/>
    </source>
</evidence>
<keyword evidence="7" id="KW-0653">Protein transport</keyword>
<evidence type="ECO:0000256" key="5">
    <source>
        <dbReference type="ARBA" id="ARBA00022692"/>
    </source>
</evidence>
<keyword evidence="8 13" id="KW-1133">Transmembrane helix</keyword>
<dbReference type="NCBIfam" id="TIGR00967">
    <property type="entry name" value="3a0501s007"/>
    <property type="match status" value="1"/>
</dbReference>
<evidence type="ECO:0000313" key="17">
    <source>
        <dbReference type="EMBL" id="KAG6405097.1"/>
    </source>
</evidence>
<keyword evidence="10 13" id="KW-0472">Membrane</keyword>
<dbReference type="GO" id="GO:0005789">
    <property type="term" value="C:endoplasmic reticulum membrane"/>
    <property type="evidence" value="ECO:0007669"/>
    <property type="project" value="UniProtKB-SubCell"/>
</dbReference>
<dbReference type="FunFam" id="1.10.3370.10:FF:000002">
    <property type="entry name" value="Transport Sec61 subunit alpha isoform 2"/>
    <property type="match status" value="1"/>
</dbReference>
<comment type="similarity">
    <text evidence="3 11">Belongs to the SecY/SEC61-alpha family.</text>
</comment>
<feature type="transmembrane region" description="Helical" evidence="13">
    <location>
        <begin position="148"/>
        <end position="168"/>
    </location>
</feature>
<feature type="transmembrane region" description="Helical" evidence="13">
    <location>
        <begin position="496"/>
        <end position="516"/>
    </location>
</feature>
<keyword evidence="5 13" id="KW-0812">Transmembrane</keyword>
<evidence type="ECO:0000256" key="6">
    <source>
        <dbReference type="ARBA" id="ARBA00022824"/>
    </source>
</evidence>
<dbReference type="NCBIfam" id="NF006341">
    <property type="entry name" value="PRK08568.1-5"/>
    <property type="match status" value="1"/>
</dbReference>
<evidence type="ECO:0000256" key="4">
    <source>
        <dbReference type="ARBA" id="ARBA00022448"/>
    </source>
</evidence>
<evidence type="ECO:0000259" key="16">
    <source>
        <dbReference type="Pfam" id="PF24994"/>
    </source>
</evidence>
<dbReference type="Proteomes" id="UP000298416">
    <property type="component" value="Unassembled WGS sequence"/>
</dbReference>